<dbReference type="KEGG" id="aplc:110980023"/>
<protein>
    <submittedName>
        <fullName evidence="4">Uncharacterized protein LOC110980023</fullName>
    </submittedName>
</protein>
<dbReference type="Proteomes" id="UP000694845">
    <property type="component" value="Unplaced"/>
</dbReference>
<accession>A0A8B7YFH3</accession>
<dbReference type="OMA" id="PIEDPYD"/>
<dbReference type="RefSeq" id="XP_022091984.1">
    <property type="nucleotide sequence ID" value="XM_022236292.1"/>
</dbReference>
<sequence>MTGRIMAQCNTFQCVIITNTISSTVDSNATDECYDNGTIITVSCNRGFQNLVDKYNTVCNGTTGEFEPGGSCEIDLLTLILAIVLMLVITFIFSLVTFLAYKRYTKRWKKAMYDTSRDVSEIIDGHNEEVGGVVNIGMATMPPSPKFIPIEDPYDIRNDVGTQTMAEVHYENSSVAAKNQEVQYANTSYEMDTGSIKENGMLPSDPQAGNSTEKLIDTKRDEPDGQPSIVNAYANIDRPLNRARRGPSDASVGGSTKVRPVTAPPVFDDMSASVRTPRDSDEVEALYAKVNKVKRSSERWPPQSKDPSRPHGRPADLDDLLNHINKPSQKQLQKNESSPTRPMAESKRIEDLYAEVPEDWASGSVKASPPKTAPKPVRNSNQTSTEKPLKRYVPQSQIGDGNTADMYAEVDRSHTSPNRHIVSSNFNPPSPPPIDGTEGLYAQIDSDGKSRSTRVTGDLDSTYSTDEGFVDHATTKF</sequence>
<feature type="region of interest" description="Disordered" evidence="1">
    <location>
        <begin position="217"/>
        <end position="280"/>
    </location>
</feature>
<keyword evidence="2" id="KW-1133">Transmembrane helix</keyword>
<feature type="region of interest" description="Disordered" evidence="1">
    <location>
        <begin position="293"/>
        <end position="477"/>
    </location>
</feature>
<dbReference type="OrthoDB" id="10415458at2759"/>
<evidence type="ECO:0000313" key="3">
    <source>
        <dbReference type="Proteomes" id="UP000694845"/>
    </source>
</evidence>
<feature type="compositionally biased region" description="Polar residues" evidence="1">
    <location>
        <begin position="453"/>
        <end position="465"/>
    </location>
</feature>
<feature type="compositionally biased region" description="Basic and acidic residues" evidence="1">
    <location>
        <begin position="306"/>
        <end position="316"/>
    </location>
</feature>
<proteinExistence type="predicted"/>
<dbReference type="AlphaFoldDB" id="A0A8B7YFH3"/>
<name>A0A8B7YFH3_ACAPL</name>
<organism evidence="3 4">
    <name type="scientific">Acanthaster planci</name>
    <name type="common">Crown-of-thorns starfish</name>
    <dbReference type="NCBI Taxonomy" id="133434"/>
    <lineage>
        <taxon>Eukaryota</taxon>
        <taxon>Metazoa</taxon>
        <taxon>Echinodermata</taxon>
        <taxon>Eleutherozoa</taxon>
        <taxon>Asterozoa</taxon>
        <taxon>Asteroidea</taxon>
        <taxon>Valvatacea</taxon>
        <taxon>Valvatida</taxon>
        <taxon>Acanthasteridae</taxon>
        <taxon>Acanthaster</taxon>
    </lineage>
</organism>
<gene>
    <name evidence="4" type="primary">LOC110980023</name>
</gene>
<evidence type="ECO:0000256" key="1">
    <source>
        <dbReference type="SAM" id="MobiDB-lite"/>
    </source>
</evidence>
<evidence type="ECO:0000313" key="4">
    <source>
        <dbReference type="RefSeq" id="XP_022091984.1"/>
    </source>
</evidence>
<keyword evidence="2" id="KW-0812">Transmembrane</keyword>
<evidence type="ECO:0000256" key="2">
    <source>
        <dbReference type="SAM" id="Phobius"/>
    </source>
</evidence>
<dbReference type="GeneID" id="110980023"/>
<feature type="compositionally biased region" description="Polar residues" evidence="1">
    <location>
        <begin position="325"/>
        <end position="340"/>
    </location>
</feature>
<keyword evidence="2" id="KW-0472">Membrane</keyword>
<keyword evidence="3" id="KW-1185">Reference proteome</keyword>
<feature type="transmembrane region" description="Helical" evidence="2">
    <location>
        <begin position="76"/>
        <end position="101"/>
    </location>
</feature>
<reference evidence="4" key="1">
    <citation type="submission" date="2025-08" db="UniProtKB">
        <authorList>
            <consortium name="RefSeq"/>
        </authorList>
    </citation>
    <scope>IDENTIFICATION</scope>
</reference>